<dbReference type="Gene3D" id="3.60.40.10">
    <property type="entry name" value="PPM-type phosphatase domain"/>
    <property type="match status" value="1"/>
</dbReference>
<dbReference type="Pfam" id="PF00481">
    <property type="entry name" value="PP2C"/>
    <property type="match status" value="1"/>
</dbReference>
<comment type="caution">
    <text evidence="2">The sequence shown here is derived from an EMBL/GenBank/DDBJ whole genome shotgun (WGS) entry which is preliminary data.</text>
</comment>
<dbReference type="AlphaFoldDB" id="A0A6L2M5D7"/>
<reference evidence="2" key="1">
    <citation type="journal article" date="2019" name="Sci. Rep.">
        <title>Draft genome of Tanacetum cinerariifolium, the natural source of mosquito coil.</title>
        <authorList>
            <person name="Yamashiro T."/>
            <person name="Shiraishi A."/>
            <person name="Satake H."/>
            <person name="Nakayama K."/>
        </authorList>
    </citation>
    <scope>NUCLEOTIDE SEQUENCE</scope>
</reference>
<dbReference type="PROSITE" id="PS51746">
    <property type="entry name" value="PPM_2"/>
    <property type="match status" value="1"/>
</dbReference>
<organism evidence="2">
    <name type="scientific">Tanacetum cinerariifolium</name>
    <name type="common">Dalmatian daisy</name>
    <name type="synonym">Chrysanthemum cinerariifolium</name>
    <dbReference type="NCBI Taxonomy" id="118510"/>
    <lineage>
        <taxon>Eukaryota</taxon>
        <taxon>Viridiplantae</taxon>
        <taxon>Streptophyta</taxon>
        <taxon>Embryophyta</taxon>
        <taxon>Tracheophyta</taxon>
        <taxon>Spermatophyta</taxon>
        <taxon>Magnoliopsida</taxon>
        <taxon>eudicotyledons</taxon>
        <taxon>Gunneridae</taxon>
        <taxon>Pentapetalae</taxon>
        <taxon>asterids</taxon>
        <taxon>campanulids</taxon>
        <taxon>Asterales</taxon>
        <taxon>Asteraceae</taxon>
        <taxon>Asteroideae</taxon>
        <taxon>Anthemideae</taxon>
        <taxon>Anthemidinae</taxon>
        <taxon>Tanacetum</taxon>
    </lineage>
</organism>
<gene>
    <name evidence="2" type="ORF">Tci_039860</name>
</gene>
<dbReference type="InterPro" id="IPR015655">
    <property type="entry name" value="PP2C"/>
</dbReference>
<dbReference type="SUPFAM" id="SSF81606">
    <property type="entry name" value="PP2C-like"/>
    <property type="match status" value="1"/>
</dbReference>
<dbReference type="GO" id="GO:0004722">
    <property type="term" value="F:protein serine/threonine phosphatase activity"/>
    <property type="evidence" value="ECO:0007669"/>
    <property type="project" value="InterPro"/>
</dbReference>
<proteinExistence type="predicted"/>
<evidence type="ECO:0000313" key="2">
    <source>
        <dbReference type="EMBL" id="GEU67882.1"/>
    </source>
</evidence>
<accession>A0A6L2M5D7</accession>
<dbReference type="PANTHER" id="PTHR47992">
    <property type="entry name" value="PROTEIN PHOSPHATASE"/>
    <property type="match status" value="1"/>
</dbReference>
<dbReference type="EMBL" id="BKCJ010005648">
    <property type="protein sequence ID" value="GEU67882.1"/>
    <property type="molecule type" value="Genomic_DNA"/>
</dbReference>
<protein>
    <submittedName>
        <fullName evidence="2">Probable protein phosphatase 2C 51</fullName>
    </submittedName>
</protein>
<dbReference type="InterPro" id="IPR001932">
    <property type="entry name" value="PPM-type_phosphatase-like_dom"/>
</dbReference>
<feature type="domain" description="PPM-type phosphatase" evidence="1">
    <location>
        <begin position="127"/>
        <end position="343"/>
    </location>
</feature>
<name>A0A6L2M5D7_TANCI</name>
<sequence>MNRVTDIPDSLLISFYISGLKLNLHNELLVSRPTTLGDAFSLARIIEDRWPLDVIQYTLLYLRSEDPNFKIQEKVVEYVRALNVAPLKVVFAGPVDEVRGKFAEFPEDKGCVEKVLSVTKLPEGGNTYSAYSPYHLEGKVIFKGVRNVTPWVADGERRKRAKCYVQGSERRKRKKVAVVDDVISKTEEVVTGPEKIDDFMGCLLLFNEASRYKFGCGSTTTIILIADSQILAANIRESKSFLCSETFQSPREAKATLLRLYIKRRRDRASARIKDYRNFNVPVSDGLPHFSAKELTMDHQPDRVGERSRVESYGGQVSERGGVSRVNGRLDVSRAIGDFLFKR</sequence>
<evidence type="ECO:0000259" key="1">
    <source>
        <dbReference type="PROSITE" id="PS51746"/>
    </source>
</evidence>
<dbReference type="InterPro" id="IPR036457">
    <property type="entry name" value="PPM-type-like_dom_sf"/>
</dbReference>